<dbReference type="InterPro" id="IPR003961">
    <property type="entry name" value="FN3_dom"/>
</dbReference>
<sequence>MKKTLLLFVILALSLKCSKKDDDIQRVEGAPIAVDDSTTTPNNRSVVIDVLLNDEAGDNPLDPSSVIIENAVSHGITEINPITGEVKYTPNSTFIGVDTFTYKVCDNSSNALCDSANVTINVTNGGGDDTPPCQMVENFTATYTSDSITVSWNPCVDPNGEEVTYLLTFVKEGYDCYFDGTYDMYWLDFTTTENSLTFTNANTDNQLQLFHRYYINIRAQDPSGSTSDPNSISVNFMPIGTLNQDIILRHQYAVDLFEGHQIDVVNGEIYTYEPCMDFGIPTSSPIIDLSPLTGIKEINGDVTLTSFGLHQFHTLEGFEDVTKITGKLKIEGKYDRNFVNDVSQLSNLTELGGFEMVGNSISSINGIDNLQTLGGNFYLENNKSLNQISGFSNLQTIKSVEISRNPNLNNLNGLLNLTTIQDFLILDDNDSITNLDFLLNLVLIECGGGSNNDLTITNNYYLEDFCGLRDFLTNGGLCSGNYVIAGNGFNPTALQIISGDCRL</sequence>
<dbReference type="Gene3D" id="3.80.20.20">
    <property type="entry name" value="Receptor L-domain"/>
    <property type="match status" value="2"/>
</dbReference>
<evidence type="ECO:0000256" key="3">
    <source>
        <dbReference type="ARBA" id="ARBA00022525"/>
    </source>
</evidence>
<evidence type="ECO:0000256" key="5">
    <source>
        <dbReference type="ARBA" id="ARBA00023180"/>
    </source>
</evidence>
<reference evidence="7 8" key="1">
    <citation type="submission" date="2021-01" db="EMBL/GenBank/DDBJ databases">
        <title>Aequorivita sp. strain KX20305, a bacterium isolated from the sediment collected at a cold seep field in South China Sea.</title>
        <authorList>
            <person name="Zhang H."/>
            <person name="Li C."/>
        </authorList>
    </citation>
    <scope>NUCLEOTIDE SEQUENCE [LARGE SCALE GENOMIC DNA]</scope>
    <source>
        <strain evidence="7 8">KX20305</strain>
    </source>
</reference>
<accession>A0ABX7DRD4</accession>
<comment type="subcellular location">
    <subcellularLocation>
        <location evidence="1">Secreted</location>
        <location evidence="1">Cell wall</location>
    </subcellularLocation>
</comment>
<keyword evidence="8" id="KW-1185">Reference proteome</keyword>
<name>A0ABX7DRD4_9FLAO</name>
<dbReference type="Proteomes" id="UP000629420">
    <property type="component" value="Chromosome"/>
</dbReference>
<gene>
    <name evidence="7" type="ORF">JK629_13680</name>
</gene>
<dbReference type="RefSeq" id="WP_202336167.1">
    <property type="nucleotide sequence ID" value="NZ_CP068439.1"/>
</dbReference>
<dbReference type="Gene3D" id="2.60.40.10">
    <property type="entry name" value="Immunoglobulins"/>
    <property type="match status" value="1"/>
</dbReference>
<dbReference type="Gene3D" id="2.60.40.3440">
    <property type="match status" value="1"/>
</dbReference>
<keyword evidence="2" id="KW-0134">Cell wall</keyword>
<evidence type="ECO:0000256" key="1">
    <source>
        <dbReference type="ARBA" id="ARBA00004191"/>
    </source>
</evidence>
<dbReference type="SUPFAM" id="SSF52058">
    <property type="entry name" value="L domain-like"/>
    <property type="match status" value="2"/>
</dbReference>
<evidence type="ECO:0000259" key="6">
    <source>
        <dbReference type="PROSITE" id="PS50853"/>
    </source>
</evidence>
<proteinExistence type="predicted"/>
<dbReference type="InterPro" id="IPR036116">
    <property type="entry name" value="FN3_sf"/>
</dbReference>
<dbReference type="PANTHER" id="PTHR31018">
    <property type="entry name" value="SPORULATION-SPECIFIC PROTEIN-RELATED"/>
    <property type="match status" value="1"/>
</dbReference>
<feature type="domain" description="Fibronectin type-III" evidence="6">
    <location>
        <begin position="131"/>
        <end position="244"/>
    </location>
</feature>
<dbReference type="InterPro" id="IPR036941">
    <property type="entry name" value="Rcpt_L-dom_sf"/>
</dbReference>
<keyword evidence="3" id="KW-0964">Secreted</keyword>
<keyword evidence="5" id="KW-0325">Glycoprotein</keyword>
<evidence type="ECO:0000313" key="7">
    <source>
        <dbReference type="EMBL" id="QQX76362.1"/>
    </source>
</evidence>
<evidence type="ECO:0000256" key="2">
    <source>
        <dbReference type="ARBA" id="ARBA00022512"/>
    </source>
</evidence>
<dbReference type="Pfam" id="PF17963">
    <property type="entry name" value="Big_9"/>
    <property type="match status" value="1"/>
</dbReference>
<evidence type="ECO:0000313" key="8">
    <source>
        <dbReference type="Proteomes" id="UP000629420"/>
    </source>
</evidence>
<dbReference type="SUPFAM" id="SSF49265">
    <property type="entry name" value="Fibronectin type III"/>
    <property type="match status" value="1"/>
</dbReference>
<dbReference type="InterPro" id="IPR013783">
    <property type="entry name" value="Ig-like_fold"/>
</dbReference>
<dbReference type="PANTHER" id="PTHR31018:SF3">
    <property type="entry name" value="RECEPTOR PROTEIN-TYROSINE KINASE"/>
    <property type="match status" value="1"/>
</dbReference>
<protein>
    <recommendedName>
        <fullName evidence="6">Fibronectin type-III domain-containing protein</fullName>
    </recommendedName>
</protein>
<dbReference type="InterPro" id="IPR051648">
    <property type="entry name" value="CWI-Assembly_Regulator"/>
</dbReference>
<dbReference type="PROSITE" id="PS50853">
    <property type="entry name" value="FN3"/>
    <property type="match status" value="1"/>
</dbReference>
<keyword evidence="4" id="KW-0732">Signal</keyword>
<evidence type="ECO:0000256" key="4">
    <source>
        <dbReference type="ARBA" id="ARBA00022729"/>
    </source>
</evidence>
<dbReference type="EMBL" id="CP068439">
    <property type="protein sequence ID" value="QQX76362.1"/>
    <property type="molecule type" value="Genomic_DNA"/>
</dbReference>
<dbReference type="CDD" id="cd00063">
    <property type="entry name" value="FN3"/>
    <property type="match status" value="1"/>
</dbReference>
<organism evidence="7 8">
    <name type="scientific">Aequorivita iocasae</name>
    <dbReference type="NCBI Taxonomy" id="2803865"/>
    <lineage>
        <taxon>Bacteria</taxon>
        <taxon>Pseudomonadati</taxon>
        <taxon>Bacteroidota</taxon>
        <taxon>Flavobacteriia</taxon>
        <taxon>Flavobacteriales</taxon>
        <taxon>Flavobacteriaceae</taxon>
        <taxon>Aequorivita</taxon>
    </lineage>
</organism>